<dbReference type="AlphaFoldDB" id="A0A383CDI4"/>
<dbReference type="SUPFAM" id="SSF51735">
    <property type="entry name" value="NAD(P)-binding Rossmann-fold domains"/>
    <property type="match status" value="1"/>
</dbReference>
<organism evidence="2">
    <name type="scientific">marine metagenome</name>
    <dbReference type="NCBI Taxonomy" id="408172"/>
    <lineage>
        <taxon>unclassified sequences</taxon>
        <taxon>metagenomes</taxon>
        <taxon>ecological metagenomes</taxon>
    </lineage>
</organism>
<dbReference type="Pfam" id="PF13460">
    <property type="entry name" value="NAD_binding_10"/>
    <property type="match status" value="1"/>
</dbReference>
<name>A0A383CDI4_9ZZZZ</name>
<dbReference type="InterPro" id="IPR036291">
    <property type="entry name" value="NAD(P)-bd_dom_sf"/>
</dbReference>
<feature type="domain" description="NAD(P)-binding" evidence="1">
    <location>
        <begin position="13"/>
        <end position="146"/>
    </location>
</feature>
<protein>
    <recommendedName>
        <fullName evidence="1">NAD(P)-binding domain-containing protein</fullName>
    </recommendedName>
</protein>
<evidence type="ECO:0000313" key="2">
    <source>
        <dbReference type="EMBL" id="SVE30204.1"/>
    </source>
</evidence>
<gene>
    <name evidence="2" type="ORF">METZ01_LOCUS483058</name>
</gene>
<dbReference type="InterPro" id="IPR016040">
    <property type="entry name" value="NAD(P)-bd_dom"/>
</dbReference>
<dbReference type="EMBL" id="UINC01207905">
    <property type="protein sequence ID" value="SVE30204.1"/>
    <property type="molecule type" value="Genomic_DNA"/>
</dbReference>
<reference evidence="2" key="1">
    <citation type="submission" date="2018-05" db="EMBL/GenBank/DDBJ databases">
        <authorList>
            <person name="Lanie J.A."/>
            <person name="Ng W.-L."/>
            <person name="Kazmierczak K.M."/>
            <person name="Andrzejewski T.M."/>
            <person name="Davidsen T.M."/>
            <person name="Wayne K.J."/>
            <person name="Tettelin H."/>
            <person name="Glass J.I."/>
            <person name="Rusch D."/>
            <person name="Podicherti R."/>
            <person name="Tsui H.-C.T."/>
            <person name="Winkler M.E."/>
        </authorList>
    </citation>
    <scope>NUCLEOTIDE SEQUENCE</scope>
</reference>
<dbReference type="Gene3D" id="3.90.25.10">
    <property type="entry name" value="UDP-galactose 4-epimerase, domain 1"/>
    <property type="match status" value="1"/>
</dbReference>
<accession>A0A383CDI4</accession>
<dbReference type="InterPro" id="IPR051604">
    <property type="entry name" value="Ergot_Alk_Oxidoreductase"/>
</dbReference>
<dbReference type="PANTHER" id="PTHR43162:SF1">
    <property type="entry name" value="PRESTALK A DIFFERENTIATION PROTEIN A"/>
    <property type="match status" value="1"/>
</dbReference>
<dbReference type="Gene3D" id="3.40.50.720">
    <property type="entry name" value="NAD(P)-binding Rossmann-like Domain"/>
    <property type="match status" value="1"/>
</dbReference>
<feature type="non-terminal residue" evidence="2">
    <location>
        <position position="164"/>
    </location>
</feature>
<proteinExistence type="predicted"/>
<dbReference type="PANTHER" id="PTHR43162">
    <property type="match status" value="1"/>
</dbReference>
<sequence>MSGGEGEMILLTGATGTTGQETVSQLLEKGVPFRVMTRDIARAKTILGPDLDYVVGDFAAPETLATAFDGVTRLSLLCAFAEKMVSLELNAVAAAKRAGITHIVKMSAIGSAPDAPTMIRRWHGEIEQRIEREGFAYTNLWPNAFMQNFRRFAPFIKNNGVFYA</sequence>
<evidence type="ECO:0000259" key="1">
    <source>
        <dbReference type="Pfam" id="PF13460"/>
    </source>
</evidence>